<reference evidence="2" key="1">
    <citation type="submission" date="2017-06" db="EMBL/GenBank/DDBJ databases">
        <authorList>
            <person name="Rodrigo-Torres L."/>
            <person name="Arahal R. D."/>
            <person name="Lucena T."/>
        </authorList>
    </citation>
    <scope>NUCLEOTIDE SEQUENCE [LARGE SCALE GENOMIC DNA]</scope>
    <source>
        <strain evidence="2">type strain: CECT 9192</strain>
    </source>
</reference>
<dbReference type="EMBL" id="FYAH01000001">
    <property type="protein sequence ID" value="SMY15266.1"/>
    <property type="molecule type" value="Genomic_DNA"/>
</dbReference>
<keyword evidence="2" id="KW-1185">Reference proteome</keyword>
<protein>
    <submittedName>
        <fullName evidence="1">Uncharacterized protein</fullName>
    </submittedName>
</protein>
<proteinExistence type="predicted"/>
<dbReference type="RefSeq" id="WP_087819558.1">
    <property type="nucleotide sequence ID" value="NZ_FYAH01000001.1"/>
</dbReference>
<accession>A0A1Y6KV81</accession>
<organism evidence="1 2">
    <name type="scientific">Photobacterium aquimaris</name>
    <dbReference type="NCBI Taxonomy" id="512643"/>
    <lineage>
        <taxon>Bacteria</taxon>
        <taxon>Pseudomonadati</taxon>
        <taxon>Pseudomonadota</taxon>
        <taxon>Gammaproteobacteria</taxon>
        <taxon>Vibrionales</taxon>
        <taxon>Vibrionaceae</taxon>
        <taxon>Photobacterium</taxon>
    </lineage>
</organism>
<dbReference type="AlphaFoldDB" id="A0A1Y6KV81"/>
<sequence>MTNFQFYTYELPCFNCHIKKAKTDLGWLTPAMKADVIDQIELMLKQRGSVYEPYFTVKIICSEDEAKDFLLLNYYDHSESEINHGNIKPTVIADIDDQISEHMTVEGVVIFNHEIVLQNCDECSQEIDE</sequence>
<evidence type="ECO:0000313" key="2">
    <source>
        <dbReference type="Proteomes" id="UP000196485"/>
    </source>
</evidence>
<gene>
    <name evidence="1" type="ORF">PAQU9191_00484</name>
</gene>
<name>A0A1Y6KV81_9GAMM</name>
<dbReference type="Proteomes" id="UP000196485">
    <property type="component" value="Unassembled WGS sequence"/>
</dbReference>
<evidence type="ECO:0000313" key="1">
    <source>
        <dbReference type="EMBL" id="SMY15266.1"/>
    </source>
</evidence>